<comment type="function">
    <text evidence="14">Probable histone demethylase that specifically demethylates 'Lys-9' and 'Lys-36' residues of histone H3, thereby playing a central role in histone code. Demethylation of Lys residue generates formaldehyde and succinate.</text>
</comment>
<dbReference type="SMART" id="SM00558">
    <property type="entry name" value="JmjC"/>
    <property type="match status" value="1"/>
</dbReference>
<feature type="compositionally biased region" description="Polar residues" evidence="15">
    <location>
        <begin position="824"/>
        <end position="856"/>
    </location>
</feature>
<organism evidence="18 19">
    <name type="scientific">Megalurothrips usitatus</name>
    <name type="common">bean blossom thrips</name>
    <dbReference type="NCBI Taxonomy" id="439358"/>
    <lineage>
        <taxon>Eukaryota</taxon>
        <taxon>Metazoa</taxon>
        <taxon>Ecdysozoa</taxon>
        <taxon>Arthropoda</taxon>
        <taxon>Hexapoda</taxon>
        <taxon>Insecta</taxon>
        <taxon>Pterygota</taxon>
        <taxon>Neoptera</taxon>
        <taxon>Paraneoptera</taxon>
        <taxon>Thysanoptera</taxon>
        <taxon>Terebrantia</taxon>
        <taxon>Thripoidea</taxon>
        <taxon>Thripidae</taxon>
        <taxon>Megalurothrips</taxon>
    </lineage>
</organism>
<dbReference type="SMART" id="SM00545">
    <property type="entry name" value="JmjN"/>
    <property type="match status" value="1"/>
</dbReference>
<name>A0AAV7XGT2_9NEOP</name>
<feature type="domain" description="JmjC" evidence="17">
    <location>
        <begin position="146"/>
        <end position="311"/>
    </location>
</feature>
<evidence type="ECO:0000313" key="18">
    <source>
        <dbReference type="EMBL" id="KAJ1525297.1"/>
    </source>
</evidence>
<dbReference type="GO" id="GO:0010468">
    <property type="term" value="P:regulation of gene expression"/>
    <property type="evidence" value="ECO:0007669"/>
    <property type="project" value="TreeGrafter"/>
</dbReference>
<evidence type="ECO:0000256" key="7">
    <source>
        <dbReference type="ARBA" id="ARBA00022964"/>
    </source>
</evidence>
<dbReference type="Gene3D" id="2.60.120.650">
    <property type="entry name" value="Cupin"/>
    <property type="match status" value="1"/>
</dbReference>
<evidence type="ECO:0000313" key="19">
    <source>
        <dbReference type="Proteomes" id="UP001075354"/>
    </source>
</evidence>
<feature type="compositionally biased region" description="Basic and acidic residues" evidence="15">
    <location>
        <begin position="470"/>
        <end position="489"/>
    </location>
</feature>
<feature type="region of interest" description="Disordered" evidence="15">
    <location>
        <begin position="470"/>
        <end position="520"/>
    </location>
</feature>
<keyword evidence="7" id="KW-0223">Dioxygenase</keyword>
<dbReference type="GO" id="GO:0140681">
    <property type="term" value="F:histone H3K36me2/H3K36me3 demethylase activity"/>
    <property type="evidence" value="ECO:0007669"/>
    <property type="project" value="UniProtKB-ARBA"/>
</dbReference>
<proteinExistence type="inferred from homology"/>
<keyword evidence="11" id="KW-0804">Transcription</keyword>
<dbReference type="PANTHER" id="PTHR10694:SF129">
    <property type="entry name" value="LYSINE-SPECIFIC DEMETHYLASE 4B-RELATED"/>
    <property type="match status" value="1"/>
</dbReference>
<dbReference type="PROSITE" id="PS51183">
    <property type="entry name" value="JMJN"/>
    <property type="match status" value="1"/>
</dbReference>
<evidence type="ECO:0000256" key="5">
    <source>
        <dbReference type="ARBA" id="ARBA00022833"/>
    </source>
</evidence>
<dbReference type="AlphaFoldDB" id="A0AAV7XGT2"/>
<evidence type="ECO:0000256" key="11">
    <source>
        <dbReference type="ARBA" id="ARBA00023163"/>
    </source>
</evidence>
<evidence type="ECO:0000256" key="10">
    <source>
        <dbReference type="ARBA" id="ARBA00023015"/>
    </source>
</evidence>
<gene>
    <name evidence="18" type="ORF">ONE63_010119</name>
</gene>
<accession>A0AAV7XGT2</accession>
<sequence>MEESEGDNLGPGKPRIMVFKPTYEEFKDFAQYIKYMESKGAHKGGIAKVVAPKEWIPRKQGYDLKDINFKIPAPICQVVNGKQGLYQQYNIQKKTMTVQEFSELANSAKYVTPHHRDDEDLERKYWKNITYNAPIYGADVSGTLTDPDITVWNINKLGTILDCVSDEYKISIEGVTTAYLYFGMWKTTFAWHTEDMDLYSINYLHFGAPKTWYAIPPEHGRRLERLADGFFPDQKACPAFLRHKMSIISPQVLKHHSIPYNKITQREGEFIITFPFGYHSGFNHGFNCAESTNFASERWVEYGKRASQCSCREDMVKINMDLFVQRFQPERYEVWKEGKDYGCHPEDPYHHKPAPHPDPEHLRSQDPGKDSPKKNPKRHPIHKKKSGNGSDGKQSVDIKQECDQDIEQECDNDESCANKLPIKKEESFAEGASVSASESFQGEFESEDEIVEVHIDDGLTDLYEKAGEIDYGRGDHDYSYRRDARKRPEQDDEWTLGDEQPKRKAKRSTPKIAKSPTAATFVSASPSQPIGIGRLQVPSVLKGNAVTIQNVVPGSNAVSKVIQAAVKKGNIPPNTLGDGSVQIQPVRTVSATGQPPRPIVRTATATKVGGRIIQTQVRPSLSILHKSGSVPNGRAAIRLAMMTQPRPQNPVKNPLVALSKNMKNNAISISLQRVDAEGRKVEQVIQETAVRAAASRPFPVRTGGQVVVRSNIRPQPGQMLRGGQAVILRQNGPKTLMRPVMLQAEPRTAGPRGQLLNKIIVKQSPPVVTAPAKPVQSSPAALANTLPRAAQNAPPKSVPENVRPAGDVHVAVATLPGTPLSPPSVVTSHPQPQANSAPSISQNANSSYPTSQTAHQHNVPYCSASNNPQIGSNLHSQAHPVGVVTSLECNANVPNHLPCPNESPSQSLLPPTLVQSQLIPTTVPPAFHSIPYPDRTDCPTNQIYSSHVPNVTSHGNVILSNTESLPPVPQYSECLTQPHLPSMTSFTGSYSTYSTYPPSYDPSYTFTSSAAVSTSHSSLPLNSQVSNNLMNAESHQLPVAGYSSSNSLQAGNSEQYLHMAMDDKNRGSNVPSKFSQQIQTVYVYFNLYVAVVPVDPMTVSSTSAQFETGHYSGNPTYISTHPYAVQPTASYTDQQLSSSDYSNLHSSLDTAPVLTPSTQEHYSCNMDMNGFQGMPHLTIAEGLEPVSVEGQCL</sequence>
<keyword evidence="19" id="KW-1185">Reference proteome</keyword>
<dbReference type="EMBL" id="JAPTSV010000008">
    <property type="protein sequence ID" value="KAJ1525297.1"/>
    <property type="molecule type" value="Genomic_DNA"/>
</dbReference>
<evidence type="ECO:0000256" key="2">
    <source>
        <dbReference type="ARBA" id="ARBA00009711"/>
    </source>
</evidence>
<evidence type="ECO:0000259" key="17">
    <source>
        <dbReference type="PROSITE" id="PS51184"/>
    </source>
</evidence>
<reference evidence="18" key="1">
    <citation type="submission" date="2022-12" db="EMBL/GenBank/DDBJ databases">
        <title>Chromosome-level genome assembly of the bean flower thrips Megalurothrips usitatus.</title>
        <authorList>
            <person name="Ma L."/>
            <person name="Liu Q."/>
            <person name="Li H."/>
            <person name="Cai W."/>
        </authorList>
    </citation>
    <scope>NUCLEOTIDE SEQUENCE</scope>
    <source>
        <strain evidence="18">Cailab_2022a</strain>
    </source>
</reference>
<comment type="similarity">
    <text evidence="2">Belongs to the JHDM3 histone demethylase family.</text>
</comment>
<dbReference type="Pfam" id="PF02373">
    <property type="entry name" value="JmjC"/>
    <property type="match status" value="1"/>
</dbReference>
<evidence type="ECO:0000256" key="14">
    <source>
        <dbReference type="ARBA" id="ARBA00053408"/>
    </source>
</evidence>
<dbReference type="GO" id="GO:0140684">
    <property type="term" value="F:histone H3K9me2/H3K9me3 demethylase activity"/>
    <property type="evidence" value="ECO:0007669"/>
    <property type="project" value="UniProtKB-EC"/>
</dbReference>
<dbReference type="PROSITE" id="PS51184">
    <property type="entry name" value="JMJC"/>
    <property type="match status" value="1"/>
</dbReference>
<comment type="catalytic activity">
    <reaction evidence="13">
        <text>N(6),N(6),N(6)-trimethyl-L-lysyl(9)-[histone H3] + 2 2-oxoglutarate + 2 O2 = N(6)-methyl-L-lysyl(9)-[histone H3] + 2 formaldehyde + 2 succinate + 2 CO2</text>
        <dbReference type="Rhea" id="RHEA:60200"/>
        <dbReference type="Rhea" id="RHEA-COMP:15538"/>
        <dbReference type="Rhea" id="RHEA-COMP:15542"/>
        <dbReference type="ChEBI" id="CHEBI:15379"/>
        <dbReference type="ChEBI" id="CHEBI:16526"/>
        <dbReference type="ChEBI" id="CHEBI:16810"/>
        <dbReference type="ChEBI" id="CHEBI:16842"/>
        <dbReference type="ChEBI" id="CHEBI:30031"/>
        <dbReference type="ChEBI" id="CHEBI:61929"/>
        <dbReference type="ChEBI" id="CHEBI:61961"/>
        <dbReference type="EC" id="1.14.11.66"/>
    </reaction>
</comment>
<evidence type="ECO:0000256" key="3">
    <source>
        <dbReference type="ARBA" id="ARBA00012900"/>
    </source>
</evidence>
<feature type="domain" description="JmjN" evidence="16">
    <location>
        <begin position="16"/>
        <end position="58"/>
    </location>
</feature>
<keyword evidence="6" id="KW-0156">Chromatin regulator</keyword>
<keyword evidence="10" id="KW-0805">Transcription regulation</keyword>
<evidence type="ECO:0000256" key="15">
    <source>
        <dbReference type="SAM" id="MobiDB-lite"/>
    </source>
</evidence>
<dbReference type="EC" id="1.14.11.66" evidence="3"/>
<evidence type="ECO:0000259" key="16">
    <source>
        <dbReference type="PROSITE" id="PS51183"/>
    </source>
</evidence>
<evidence type="ECO:0000256" key="6">
    <source>
        <dbReference type="ARBA" id="ARBA00022853"/>
    </source>
</evidence>
<feature type="region of interest" description="Disordered" evidence="15">
    <location>
        <begin position="814"/>
        <end position="859"/>
    </location>
</feature>
<dbReference type="InterPro" id="IPR003349">
    <property type="entry name" value="JmjN"/>
</dbReference>
<dbReference type="GO" id="GO:0000785">
    <property type="term" value="C:chromatin"/>
    <property type="evidence" value="ECO:0007669"/>
    <property type="project" value="TreeGrafter"/>
</dbReference>
<evidence type="ECO:0000256" key="4">
    <source>
        <dbReference type="ARBA" id="ARBA00022723"/>
    </source>
</evidence>
<dbReference type="GO" id="GO:0048512">
    <property type="term" value="P:circadian behavior"/>
    <property type="evidence" value="ECO:0007669"/>
    <property type="project" value="UniProtKB-ARBA"/>
</dbReference>
<dbReference type="PANTHER" id="PTHR10694">
    <property type="entry name" value="LYSINE-SPECIFIC DEMETHYLASE"/>
    <property type="match status" value="1"/>
</dbReference>
<keyword evidence="4" id="KW-0479">Metal-binding</keyword>
<dbReference type="SUPFAM" id="SSF51197">
    <property type="entry name" value="Clavaminate synthase-like"/>
    <property type="match status" value="1"/>
</dbReference>
<evidence type="ECO:0000256" key="1">
    <source>
        <dbReference type="ARBA" id="ARBA00001954"/>
    </source>
</evidence>
<feature type="compositionally biased region" description="Basic and acidic residues" evidence="15">
    <location>
        <begin position="344"/>
        <end position="373"/>
    </location>
</feature>
<dbReference type="Pfam" id="PF02375">
    <property type="entry name" value="JmjN"/>
    <property type="match status" value="1"/>
</dbReference>
<comment type="caution">
    <text evidence="18">The sequence shown here is derived from an EMBL/GenBank/DDBJ whole genome shotgun (WGS) entry which is preliminary data.</text>
</comment>
<dbReference type="InterPro" id="IPR003347">
    <property type="entry name" value="JmjC_dom"/>
</dbReference>
<dbReference type="FunFam" id="2.60.120.650:FF:000048">
    <property type="entry name" value="Lysine-specific demethylase 4A"/>
    <property type="match status" value="1"/>
</dbReference>
<dbReference type="Proteomes" id="UP001075354">
    <property type="component" value="Chromosome 8"/>
</dbReference>
<feature type="region of interest" description="Disordered" evidence="15">
    <location>
        <begin position="344"/>
        <end position="398"/>
    </location>
</feature>
<keyword evidence="5" id="KW-0862">Zinc</keyword>
<dbReference type="GO" id="GO:0046872">
    <property type="term" value="F:metal ion binding"/>
    <property type="evidence" value="ECO:0007669"/>
    <property type="project" value="UniProtKB-KW"/>
</dbReference>
<evidence type="ECO:0000256" key="12">
    <source>
        <dbReference type="ARBA" id="ARBA00023242"/>
    </source>
</evidence>
<evidence type="ECO:0000256" key="9">
    <source>
        <dbReference type="ARBA" id="ARBA00023004"/>
    </source>
</evidence>
<evidence type="ECO:0000256" key="13">
    <source>
        <dbReference type="ARBA" id="ARBA00049349"/>
    </source>
</evidence>
<keyword evidence="12" id="KW-0539">Nucleus</keyword>
<comment type="cofactor">
    <cofactor evidence="1">
        <name>Fe(2+)</name>
        <dbReference type="ChEBI" id="CHEBI:29033"/>
    </cofactor>
</comment>
<keyword evidence="8" id="KW-0560">Oxidoreductase</keyword>
<feature type="compositionally biased region" description="Basic residues" evidence="15">
    <location>
        <begin position="374"/>
        <end position="386"/>
    </location>
</feature>
<protein>
    <recommendedName>
        <fullName evidence="3">[histone H3]-trimethyl-L-lysine(9) demethylase</fullName>
        <ecNumber evidence="3">1.14.11.66</ecNumber>
    </recommendedName>
</protein>
<evidence type="ECO:0000256" key="8">
    <source>
        <dbReference type="ARBA" id="ARBA00023002"/>
    </source>
</evidence>
<dbReference type="GO" id="GO:0005634">
    <property type="term" value="C:nucleus"/>
    <property type="evidence" value="ECO:0007669"/>
    <property type="project" value="TreeGrafter"/>
</dbReference>
<keyword evidence="9" id="KW-0408">Iron</keyword>